<evidence type="ECO:0000256" key="15">
    <source>
        <dbReference type="RuleBase" id="RU003693"/>
    </source>
</evidence>
<evidence type="ECO:0000256" key="11">
    <source>
        <dbReference type="ARBA" id="ARBA00031691"/>
    </source>
</evidence>
<dbReference type="UniPathway" id="UPA00251">
    <property type="reaction ID" value="UER00375"/>
</dbReference>
<comment type="subunit">
    <text evidence="4">Homodimer.</text>
</comment>
<dbReference type="PROSITE" id="PS00599">
    <property type="entry name" value="AA_TRANSFER_CLASS_2"/>
    <property type="match status" value="1"/>
</dbReference>
<dbReference type="NCBIfam" id="TIGR01821">
    <property type="entry name" value="5aminolev_synth"/>
    <property type="match status" value="1"/>
</dbReference>
<dbReference type="FunFam" id="3.40.640.10:FF:000006">
    <property type="entry name" value="5-aminolevulinate synthase, mitochondrial"/>
    <property type="match status" value="1"/>
</dbReference>
<dbReference type="RefSeq" id="WP_160095835.1">
    <property type="nucleotide sequence ID" value="NZ_CP047224.1"/>
</dbReference>
<evidence type="ECO:0000256" key="9">
    <source>
        <dbReference type="ARBA" id="ARBA00023133"/>
    </source>
</evidence>
<dbReference type="InterPro" id="IPR004839">
    <property type="entry name" value="Aminotransferase_I/II_large"/>
</dbReference>
<dbReference type="KEGG" id="nef:GP480_03355"/>
<keyword evidence="8 15" id="KW-0663">Pyridoxal phosphate</keyword>
<evidence type="ECO:0000256" key="7">
    <source>
        <dbReference type="ARBA" id="ARBA00022679"/>
    </source>
</evidence>
<evidence type="ECO:0000256" key="16">
    <source>
        <dbReference type="RuleBase" id="RU910713"/>
    </source>
</evidence>
<evidence type="ECO:0000256" key="1">
    <source>
        <dbReference type="ARBA" id="ARBA00001933"/>
    </source>
</evidence>
<evidence type="ECO:0000256" key="8">
    <source>
        <dbReference type="ARBA" id="ARBA00022898"/>
    </source>
</evidence>
<evidence type="ECO:0000256" key="2">
    <source>
        <dbReference type="ARBA" id="ARBA00005029"/>
    </source>
</evidence>
<dbReference type="InterPro" id="IPR015421">
    <property type="entry name" value="PyrdxlP-dep_Trfase_major"/>
</dbReference>
<dbReference type="GO" id="GO:0030170">
    <property type="term" value="F:pyridoxal phosphate binding"/>
    <property type="evidence" value="ECO:0007669"/>
    <property type="project" value="UniProtKB-UniRule"/>
</dbReference>
<dbReference type="EC" id="2.3.1.37" evidence="5 16"/>
<keyword evidence="19" id="KW-1185">Reference proteome</keyword>
<dbReference type="CDD" id="cd06454">
    <property type="entry name" value="KBL_like"/>
    <property type="match status" value="1"/>
</dbReference>
<evidence type="ECO:0000256" key="12">
    <source>
        <dbReference type="ARBA" id="ARBA00031945"/>
    </source>
</evidence>
<dbReference type="InterPro" id="IPR001917">
    <property type="entry name" value="Aminotrans_II_pyridoxalP_BS"/>
</dbReference>
<proteinExistence type="inferred from homology"/>
<keyword evidence="7 16" id="KW-0808">Transferase</keyword>
<name>A0A6P1GAC4_9RICK</name>
<keyword evidence="10 16" id="KW-0012">Acyltransferase</keyword>
<dbReference type="InterPro" id="IPR010961">
    <property type="entry name" value="4pyrrol_synth_NH2levulA_synth"/>
</dbReference>
<dbReference type="AlphaFoldDB" id="A0A6P1GAC4"/>
<comment type="catalytic activity">
    <reaction evidence="14 16">
        <text>succinyl-CoA + glycine + H(+) = 5-aminolevulinate + CO2 + CoA</text>
        <dbReference type="Rhea" id="RHEA:12921"/>
        <dbReference type="ChEBI" id="CHEBI:15378"/>
        <dbReference type="ChEBI" id="CHEBI:16526"/>
        <dbReference type="ChEBI" id="CHEBI:57287"/>
        <dbReference type="ChEBI" id="CHEBI:57292"/>
        <dbReference type="ChEBI" id="CHEBI:57305"/>
        <dbReference type="ChEBI" id="CHEBI:356416"/>
        <dbReference type="EC" id="2.3.1.37"/>
    </reaction>
</comment>
<accession>A0A6P1GAC4</accession>
<evidence type="ECO:0000256" key="4">
    <source>
        <dbReference type="ARBA" id="ARBA00011738"/>
    </source>
</evidence>
<dbReference type="PANTHER" id="PTHR13693">
    <property type="entry name" value="CLASS II AMINOTRANSFERASE/8-AMINO-7-OXONONANOATE SYNTHASE"/>
    <property type="match status" value="1"/>
</dbReference>
<dbReference type="InterPro" id="IPR015424">
    <property type="entry name" value="PyrdxlP-dep_Trfase"/>
</dbReference>
<protein>
    <recommendedName>
        <fullName evidence="6 16">5-aminolevulinate synthase</fullName>
        <ecNumber evidence="5 16">2.3.1.37</ecNumber>
    </recommendedName>
    <alternativeName>
        <fullName evidence="11 16">5-aminolevulinic acid synthase</fullName>
    </alternativeName>
    <alternativeName>
        <fullName evidence="12 16">Delta-ALA synthase</fullName>
    </alternativeName>
    <alternativeName>
        <fullName evidence="13 16">Delta-aminolevulinate synthase</fullName>
    </alternativeName>
</protein>
<feature type="domain" description="Aminotransferase class I/classII large" evidence="17">
    <location>
        <begin position="46"/>
        <end position="388"/>
    </location>
</feature>
<dbReference type="InterPro" id="IPR050087">
    <property type="entry name" value="AON_synthase_class-II"/>
</dbReference>
<evidence type="ECO:0000313" key="18">
    <source>
        <dbReference type="EMBL" id="QHD65439.1"/>
    </source>
</evidence>
<evidence type="ECO:0000256" key="5">
    <source>
        <dbReference type="ARBA" id="ARBA00013257"/>
    </source>
</evidence>
<dbReference type="SUPFAM" id="SSF53383">
    <property type="entry name" value="PLP-dependent transferases"/>
    <property type="match status" value="1"/>
</dbReference>
<dbReference type="Proteomes" id="UP000464912">
    <property type="component" value="Chromosome"/>
</dbReference>
<evidence type="ECO:0000256" key="14">
    <source>
        <dbReference type="ARBA" id="ARBA00047654"/>
    </source>
</evidence>
<comment type="cofactor">
    <cofactor evidence="1 15">
        <name>pyridoxal 5'-phosphate</name>
        <dbReference type="ChEBI" id="CHEBI:597326"/>
    </cofactor>
</comment>
<gene>
    <name evidence="18" type="primary">hemA</name>
    <name evidence="18" type="ORF">GP480_03355</name>
</gene>
<keyword evidence="9 16" id="KW-0350">Heme biosynthesis</keyword>
<reference evidence="18 19" key="1">
    <citation type="journal article" date="2020" name="MBio">
        <title>Erratum for Teymournejad et al., 'Isolation and Molecular Analysis of a Novel Neorickettsia Species That Causes Potomac Horse Fever'.</title>
        <authorList>
            <person name="Teymournejad O."/>
            <person name="Lin M."/>
            <person name="Bekebrede H."/>
            <person name="Kamr A."/>
            <person name="Toribio R.E."/>
            <person name="Arroyo L.G."/>
            <person name="Baird J.D."/>
            <person name="Rikihisa Y."/>
        </authorList>
    </citation>
    <scope>NUCLEOTIDE SEQUENCE [LARGE SCALE GENOMIC DNA]</scope>
    <source>
        <strain evidence="18 19">Fin17</strain>
    </source>
</reference>
<evidence type="ECO:0000256" key="6">
    <source>
        <dbReference type="ARBA" id="ARBA00017999"/>
    </source>
</evidence>
<sequence length="406" mass="45275">MSNYSGVFAQALDTIKNEKRYREFVNLARISGEFPCAINEETNERIVIWCSNDYLGMGQNFTVCDSMKETIDRMGAGAGGTRNISGNNKEVVLLEKTIAKLHQKEAALSFVCGYVANLASISTIISLMKDCIAFSDQYNHSSIIEGIRSSRCEKRIFRHNDIDHLEELLSQVPKEAYKIIIFESVYSMDGDVAPIKEICDLAEKYNALTYIDEVHAVGMYGEHGGGITEEMGLINRVDIIQGTLAKAYGVVGGYIAAKADIIDVVRSHASGFIFTTALPPVIANAGRASITHLYNSDEERKKQKENVAKLKAMFKANNIPYKDAPTHIIPVIVGHPEECKYASKTLLEEFKIFIQHINYPTVPRGTERLRITPTPQHTDTMMEELVFALKEVLGRIQQRKGAKRAT</sequence>
<evidence type="ECO:0000259" key="17">
    <source>
        <dbReference type="Pfam" id="PF00155"/>
    </source>
</evidence>
<dbReference type="EMBL" id="CP047224">
    <property type="protein sequence ID" value="QHD65439.1"/>
    <property type="molecule type" value="Genomic_DNA"/>
</dbReference>
<dbReference type="PANTHER" id="PTHR13693:SF102">
    <property type="entry name" value="2-AMINO-3-KETOBUTYRATE COENZYME A LIGASE, MITOCHONDRIAL"/>
    <property type="match status" value="1"/>
</dbReference>
<evidence type="ECO:0000256" key="10">
    <source>
        <dbReference type="ARBA" id="ARBA00023315"/>
    </source>
</evidence>
<organism evidence="18 19">
    <name type="scientific">Neorickettsia findlayensis</name>
    <dbReference type="NCBI Taxonomy" id="2686014"/>
    <lineage>
        <taxon>Bacteria</taxon>
        <taxon>Pseudomonadati</taxon>
        <taxon>Pseudomonadota</taxon>
        <taxon>Alphaproteobacteria</taxon>
        <taxon>Rickettsiales</taxon>
        <taxon>Anaplasmataceae</taxon>
        <taxon>Neorickettsia</taxon>
    </lineage>
</organism>
<dbReference type="Pfam" id="PF00155">
    <property type="entry name" value="Aminotran_1_2"/>
    <property type="match status" value="1"/>
</dbReference>
<dbReference type="Gene3D" id="3.90.1150.10">
    <property type="entry name" value="Aspartate Aminotransferase, domain 1"/>
    <property type="match status" value="1"/>
</dbReference>
<reference evidence="18 19" key="2">
    <citation type="journal article" date="2020" name="MBio">
        <title>Isolation and Molecular Analysis of a Novel Neorickettsia Species That Causes Potomac Horse Fever.</title>
        <authorList>
            <person name="Teymournejad O."/>
            <person name="Lin M."/>
            <person name="Bekebrede H."/>
            <person name="Kamr A."/>
            <person name="Toribio R.E."/>
            <person name="Arroyo L.G."/>
            <person name="Baird J.D."/>
            <person name="Rikihisa Y."/>
        </authorList>
    </citation>
    <scope>NUCLEOTIDE SEQUENCE [LARGE SCALE GENOMIC DNA]</scope>
    <source>
        <strain evidence="18 19">Fin17</strain>
    </source>
</reference>
<evidence type="ECO:0000256" key="3">
    <source>
        <dbReference type="ARBA" id="ARBA00008392"/>
    </source>
</evidence>
<comment type="similarity">
    <text evidence="3 15">Belongs to the class-II pyridoxal-phosphate-dependent aminotransferase family.</text>
</comment>
<evidence type="ECO:0000256" key="13">
    <source>
        <dbReference type="ARBA" id="ARBA00032773"/>
    </source>
</evidence>
<evidence type="ECO:0000313" key="19">
    <source>
        <dbReference type="Proteomes" id="UP000464912"/>
    </source>
</evidence>
<dbReference type="Gene3D" id="3.40.640.10">
    <property type="entry name" value="Type I PLP-dependent aspartate aminotransferase-like (Major domain)"/>
    <property type="match status" value="1"/>
</dbReference>
<dbReference type="InterPro" id="IPR015422">
    <property type="entry name" value="PyrdxlP-dep_Trfase_small"/>
</dbReference>
<dbReference type="GO" id="GO:0006782">
    <property type="term" value="P:protoporphyrinogen IX biosynthetic process"/>
    <property type="evidence" value="ECO:0007669"/>
    <property type="project" value="UniProtKB-UniRule"/>
</dbReference>
<dbReference type="GO" id="GO:0003870">
    <property type="term" value="F:5-aminolevulinate synthase activity"/>
    <property type="evidence" value="ECO:0007669"/>
    <property type="project" value="UniProtKB-EC"/>
</dbReference>
<comment type="pathway">
    <text evidence="2 16">Porphyrin-containing compound metabolism; protoporphyrin-IX biosynthesis; 5-aminolevulinate from glycine: step 1/1.</text>
</comment>